<dbReference type="InterPro" id="IPR020556">
    <property type="entry name" value="Amidase_CS"/>
</dbReference>
<dbReference type="AlphaFoldDB" id="X1UA93"/>
<feature type="domain" description="Amidase" evidence="1">
    <location>
        <begin position="31"/>
        <end position="251"/>
    </location>
</feature>
<evidence type="ECO:0000259" key="1">
    <source>
        <dbReference type="Pfam" id="PF01425"/>
    </source>
</evidence>
<gene>
    <name evidence="2" type="ORF">S12H4_31783</name>
</gene>
<dbReference type="PROSITE" id="PS00571">
    <property type="entry name" value="AMIDASES"/>
    <property type="match status" value="1"/>
</dbReference>
<dbReference type="PANTHER" id="PTHR11895:SF7">
    <property type="entry name" value="GLUTAMYL-TRNA(GLN) AMIDOTRANSFERASE SUBUNIT A, MITOCHONDRIAL"/>
    <property type="match status" value="1"/>
</dbReference>
<dbReference type="PANTHER" id="PTHR11895">
    <property type="entry name" value="TRANSAMIDASE"/>
    <property type="match status" value="1"/>
</dbReference>
<dbReference type="GO" id="GO:0003824">
    <property type="term" value="F:catalytic activity"/>
    <property type="evidence" value="ECO:0007669"/>
    <property type="project" value="InterPro"/>
</dbReference>
<comment type="caution">
    <text evidence="2">The sequence shown here is derived from an EMBL/GenBank/DDBJ whole genome shotgun (WGS) entry which is preliminary data.</text>
</comment>
<evidence type="ECO:0000313" key="2">
    <source>
        <dbReference type="EMBL" id="GAJ00492.1"/>
    </source>
</evidence>
<protein>
    <recommendedName>
        <fullName evidence="1">Amidase domain-containing protein</fullName>
    </recommendedName>
</protein>
<dbReference type="InterPro" id="IPR023631">
    <property type="entry name" value="Amidase_dom"/>
</dbReference>
<organism evidence="2">
    <name type="scientific">marine sediment metagenome</name>
    <dbReference type="NCBI Taxonomy" id="412755"/>
    <lineage>
        <taxon>unclassified sequences</taxon>
        <taxon>metagenomes</taxon>
        <taxon>ecological metagenomes</taxon>
    </lineage>
</organism>
<dbReference type="Pfam" id="PF01425">
    <property type="entry name" value="Amidase"/>
    <property type="match status" value="1"/>
</dbReference>
<accession>X1UA93</accession>
<dbReference type="Gene3D" id="3.90.1300.10">
    <property type="entry name" value="Amidase signature (AS) domain"/>
    <property type="match status" value="1"/>
</dbReference>
<sequence>MTLSCEDRKLAFTPAYQLRELIKQKKLSPVELLDAIFRRVDEINPKLNAYLTLTQEEAYQTAREAEKAVIAGDKLGSLHGIPVSIKDLVETKGIRTTLGSLALRDHIPQTEDGTMIKRLRQAGAIIIGKTNTPECGIAAHTENRLAKTRNPWNTARTPGGSSGGAAAAVAAGISPLAQGSDGGGSIRIPSGLSGVFGIKPTYGRVPVDIHDWGVSHVSCWGPITRNVRDAALMLNVMAGPDRIDYTCIRTPHPDYL</sequence>
<dbReference type="InterPro" id="IPR036928">
    <property type="entry name" value="AS_sf"/>
</dbReference>
<dbReference type="SUPFAM" id="SSF75304">
    <property type="entry name" value="Amidase signature (AS) enzymes"/>
    <property type="match status" value="1"/>
</dbReference>
<name>X1UA93_9ZZZZ</name>
<dbReference type="InterPro" id="IPR000120">
    <property type="entry name" value="Amidase"/>
</dbReference>
<feature type="non-terminal residue" evidence="2">
    <location>
        <position position="256"/>
    </location>
</feature>
<reference evidence="2" key="1">
    <citation type="journal article" date="2014" name="Front. Microbiol.">
        <title>High frequency of phylogenetically diverse reductive dehalogenase-homologous genes in deep subseafloor sedimentary metagenomes.</title>
        <authorList>
            <person name="Kawai M."/>
            <person name="Futagami T."/>
            <person name="Toyoda A."/>
            <person name="Takaki Y."/>
            <person name="Nishi S."/>
            <person name="Hori S."/>
            <person name="Arai W."/>
            <person name="Tsubouchi T."/>
            <person name="Morono Y."/>
            <person name="Uchiyama I."/>
            <person name="Ito T."/>
            <person name="Fujiyama A."/>
            <person name="Inagaki F."/>
            <person name="Takami H."/>
        </authorList>
    </citation>
    <scope>NUCLEOTIDE SEQUENCE</scope>
    <source>
        <strain evidence="2">Expedition CK06-06</strain>
    </source>
</reference>
<proteinExistence type="predicted"/>
<dbReference type="EMBL" id="BARW01018579">
    <property type="protein sequence ID" value="GAJ00492.1"/>
    <property type="molecule type" value="Genomic_DNA"/>
</dbReference>